<dbReference type="Gene3D" id="3.40.50.12230">
    <property type="match status" value="1"/>
</dbReference>
<dbReference type="InterPro" id="IPR041711">
    <property type="entry name" value="Met-tRNA-FMT_N"/>
</dbReference>
<proteinExistence type="inferred from homology"/>
<dbReference type="InterPro" id="IPR036477">
    <property type="entry name" value="Formyl_transf_N_sf"/>
</dbReference>
<organism evidence="8 9">
    <name type="scientific">Candidatus Methylocalor cossyra</name>
    <dbReference type="NCBI Taxonomy" id="3108543"/>
    <lineage>
        <taxon>Bacteria</taxon>
        <taxon>Pseudomonadati</taxon>
        <taxon>Pseudomonadota</taxon>
        <taxon>Gammaproteobacteria</taxon>
        <taxon>Methylococcales</taxon>
        <taxon>Methylococcaceae</taxon>
        <taxon>Candidatus Methylocalor</taxon>
    </lineage>
</organism>
<dbReference type="NCBIfam" id="TIGR00460">
    <property type="entry name" value="fmt"/>
    <property type="match status" value="1"/>
</dbReference>
<evidence type="ECO:0000259" key="6">
    <source>
        <dbReference type="Pfam" id="PF00551"/>
    </source>
</evidence>
<dbReference type="SUPFAM" id="SSF53328">
    <property type="entry name" value="Formyltransferase"/>
    <property type="match status" value="1"/>
</dbReference>
<keyword evidence="9" id="KW-1185">Reference proteome</keyword>
<evidence type="ECO:0000256" key="5">
    <source>
        <dbReference type="HAMAP-Rule" id="MF_00182"/>
    </source>
</evidence>
<dbReference type="Pfam" id="PF00551">
    <property type="entry name" value="Formyl_trans_N"/>
    <property type="match status" value="1"/>
</dbReference>
<evidence type="ECO:0000313" key="9">
    <source>
        <dbReference type="Proteomes" id="UP001497493"/>
    </source>
</evidence>
<dbReference type="Proteomes" id="UP001497493">
    <property type="component" value="Chromosome"/>
</dbReference>
<accession>A0ABM9NEB7</accession>
<dbReference type="PANTHER" id="PTHR11138">
    <property type="entry name" value="METHIONYL-TRNA FORMYLTRANSFERASE"/>
    <property type="match status" value="1"/>
</dbReference>
<evidence type="ECO:0000256" key="2">
    <source>
        <dbReference type="ARBA" id="ARBA00012261"/>
    </source>
</evidence>
<feature type="domain" description="Formyl transferase N-terminal" evidence="6">
    <location>
        <begin position="1"/>
        <end position="179"/>
    </location>
</feature>
<dbReference type="CDD" id="cd08704">
    <property type="entry name" value="Met_tRNA_FMT_C"/>
    <property type="match status" value="1"/>
</dbReference>
<name>A0ABM9NEB7_9GAMM</name>
<comment type="catalytic activity">
    <reaction evidence="5">
        <text>L-methionyl-tRNA(fMet) + (6R)-10-formyltetrahydrofolate = N-formyl-L-methionyl-tRNA(fMet) + (6S)-5,6,7,8-tetrahydrofolate + H(+)</text>
        <dbReference type="Rhea" id="RHEA:24380"/>
        <dbReference type="Rhea" id="RHEA-COMP:9952"/>
        <dbReference type="Rhea" id="RHEA-COMP:9953"/>
        <dbReference type="ChEBI" id="CHEBI:15378"/>
        <dbReference type="ChEBI" id="CHEBI:57453"/>
        <dbReference type="ChEBI" id="CHEBI:78530"/>
        <dbReference type="ChEBI" id="CHEBI:78844"/>
        <dbReference type="ChEBI" id="CHEBI:195366"/>
        <dbReference type="EC" id="2.1.2.9"/>
    </reaction>
</comment>
<dbReference type="RefSeq" id="WP_348758542.1">
    <property type="nucleotide sequence ID" value="NZ_OZ026884.1"/>
</dbReference>
<evidence type="ECO:0000259" key="7">
    <source>
        <dbReference type="Pfam" id="PF02911"/>
    </source>
</evidence>
<evidence type="ECO:0000256" key="4">
    <source>
        <dbReference type="ARBA" id="ARBA00022917"/>
    </source>
</evidence>
<dbReference type="GO" id="GO:0004479">
    <property type="term" value="F:methionyl-tRNA formyltransferase activity"/>
    <property type="evidence" value="ECO:0007669"/>
    <property type="project" value="UniProtKB-EC"/>
</dbReference>
<keyword evidence="3 5" id="KW-0808">Transferase</keyword>
<dbReference type="CDD" id="cd08646">
    <property type="entry name" value="FMT_core_Met-tRNA-FMT_N"/>
    <property type="match status" value="1"/>
</dbReference>
<comment type="function">
    <text evidence="5">Attaches a formyl group to the free amino group of methionyl-tRNA(fMet). The formyl group appears to play a dual role in the initiator identity of N-formylmethionyl-tRNA by promoting its recognition by IF2 and preventing the misappropriation of this tRNA by the elongation apparatus.</text>
</comment>
<dbReference type="HAMAP" id="MF_00182">
    <property type="entry name" value="Formyl_trans"/>
    <property type="match status" value="1"/>
</dbReference>
<feature type="domain" description="Formyl transferase C-terminal" evidence="7">
    <location>
        <begin position="203"/>
        <end position="299"/>
    </location>
</feature>
<dbReference type="PANTHER" id="PTHR11138:SF5">
    <property type="entry name" value="METHIONYL-TRNA FORMYLTRANSFERASE, MITOCHONDRIAL"/>
    <property type="match status" value="1"/>
</dbReference>
<dbReference type="EC" id="2.1.2.9" evidence="2 5"/>
<evidence type="ECO:0000313" key="8">
    <source>
        <dbReference type="EMBL" id="CAL1238936.1"/>
    </source>
</evidence>
<dbReference type="InterPro" id="IPR011034">
    <property type="entry name" value="Formyl_transferase-like_C_sf"/>
</dbReference>
<reference evidence="8 9" key="1">
    <citation type="submission" date="2024-04" db="EMBL/GenBank/DDBJ databases">
        <authorList>
            <person name="Cremers G."/>
        </authorList>
    </citation>
    <scope>NUCLEOTIDE SEQUENCE [LARGE SCALE GENOMIC DNA]</scope>
    <source>
        <strain evidence="8">MeCH1-AG</strain>
    </source>
</reference>
<feature type="binding site" evidence="5">
    <location>
        <begin position="109"/>
        <end position="112"/>
    </location>
    <ligand>
        <name>(6S)-5,6,7,8-tetrahydrofolate</name>
        <dbReference type="ChEBI" id="CHEBI:57453"/>
    </ligand>
</feature>
<protein>
    <recommendedName>
        <fullName evidence="2 5">Methionyl-tRNA formyltransferase</fullName>
        <ecNumber evidence="2 5">2.1.2.9</ecNumber>
    </recommendedName>
</protein>
<comment type="similarity">
    <text evidence="1 5">Belongs to the Fmt family.</text>
</comment>
<dbReference type="Pfam" id="PF02911">
    <property type="entry name" value="Formyl_trans_C"/>
    <property type="match status" value="1"/>
</dbReference>
<evidence type="ECO:0000256" key="1">
    <source>
        <dbReference type="ARBA" id="ARBA00010699"/>
    </source>
</evidence>
<dbReference type="InterPro" id="IPR005793">
    <property type="entry name" value="Formyl_trans_C"/>
</dbReference>
<dbReference type="InterPro" id="IPR005794">
    <property type="entry name" value="Fmt"/>
</dbReference>
<dbReference type="InterPro" id="IPR002376">
    <property type="entry name" value="Formyl_transf_N"/>
</dbReference>
<gene>
    <name evidence="5 8" type="primary">fmt</name>
    <name evidence="8" type="ORF">MECH1_V1_0155</name>
</gene>
<evidence type="ECO:0000256" key="3">
    <source>
        <dbReference type="ARBA" id="ARBA00022679"/>
    </source>
</evidence>
<keyword evidence="4 5" id="KW-0648">Protein biosynthesis</keyword>
<dbReference type="EMBL" id="OZ026884">
    <property type="protein sequence ID" value="CAL1238936.1"/>
    <property type="molecule type" value="Genomic_DNA"/>
</dbReference>
<sequence length="310" mass="33712">MRIVFAGTPDFAVPSLKILLDGPYSVVAVYTQPDRPAGRGRRPQPSPVKRLAEAQGIPVVQPAGLKDPEQLERFRQWQPDLLIVVAYGLILPRALLAIPRLGGINVHASLLPRWRGAAPIQRALLAGDEVTGVTIMAVEPRLDAGPMLHQKSCRIGRLETAGELHDRLARLGAEALAEILPAIAAGTVRPEPQDETQATYAAKLEKDEAVLDWTRPAVELERQVRAFNPWPVAETAWGATTLRIWLAEALDEPAAAPPGTVLERDRTLAVATGRGLLRLLEVQLPGGRRMPVSDFLNAHSLKSQRLGRPA</sequence>
<dbReference type="InterPro" id="IPR044135">
    <property type="entry name" value="Met-tRNA-FMT_C"/>
</dbReference>
<dbReference type="SUPFAM" id="SSF50486">
    <property type="entry name" value="FMT C-terminal domain-like"/>
    <property type="match status" value="1"/>
</dbReference>